<dbReference type="RefSeq" id="WP_243553817.1">
    <property type="nucleotide sequence ID" value="NZ_CP094528.1"/>
</dbReference>
<evidence type="ECO:0008006" key="4">
    <source>
        <dbReference type="Google" id="ProtNLM"/>
    </source>
</evidence>
<dbReference type="Proteomes" id="UP000832097">
    <property type="component" value="Chromosome"/>
</dbReference>
<protein>
    <recommendedName>
        <fullName evidence="4">Zinc ribbon domain-containing protein</fullName>
    </recommendedName>
</protein>
<sequence>MAERICEVCGATNDPAARFCRVCDSYLGWDSGGATLDGEPLTGTVPTVVDSVATEQSLETDAAPPAAAPADAEAQHDIGAEASDAAATPAQPEASAHHAPAEAPVVALETTDALVAPDAPATVVLRLTNPSAIVDGYRIEPVAGPAWLAFTHDDTHLMPGQEALVPLTLALRDDVLVFAQRVSLTVRVASLADPALTADAVLQLTVPPLGPSAALEVRPSLIRLEDAGAGEFTVRLDNRAANFPQTVRLTATDVEEVVRFAFAPSVVSVPPGQVVEVVVAFSAPAPAPGQELTRQVTVEAGNDAGRAAAPLTIVQRTAPEPVDAPVRVRIEPSTLVLDRGNIGEFDVVIDHRGSHKPITLAIAGRDPAHVIGFAFSSTRLVVEPDTIGRVRGRLSAPQPPRGETARHPFTVVASDDVQDVEAAGTVELSSPPDPILTANITVDPPAQLVVNERQTAFAVAVDNRRGVDPLGVRLEGVSEDGAARLTFTPPELVVPPGTVGSARVVVDAPQPEPRQTAVRKLHVSATDGVQRIETVATFTQARADRRPIASRVLVIVGGMLVIIGALAEWFAGFPPFLPSAGLIGDVVRFGVGPGDIGLTEPATRVLLLLFAALMLLGMIGRSGRLTRAAAILVVLLTVGWLIFLAVVAVVPPLGIGLFLVWIGAVLGFAGGVLARPRTP</sequence>
<proteinExistence type="predicted"/>
<feature type="transmembrane region" description="Helical" evidence="1">
    <location>
        <begin position="552"/>
        <end position="571"/>
    </location>
</feature>
<keyword evidence="1" id="KW-0812">Transmembrane</keyword>
<evidence type="ECO:0000313" key="2">
    <source>
        <dbReference type="EMBL" id="UOE42877.1"/>
    </source>
</evidence>
<gene>
    <name evidence="2" type="ORF">MTO99_11835</name>
</gene>
<keyword evidence="1" id="KW-0472">Membrane</keyword>
<feature type="transmembrane region" description="Helical" evidence="1">
    <location>
        <begin position="628"/>
        <end position="649"/>
    </location>
</feature>
<reference evidence="2 3" key="1">
    <citation type="submission" date="2022-03" db="EMBL/GenBank/DDBJ databases">
        <title>Mucilaginibacter sp. isolated from the gut of Protaetia brevitarsis seulensis larvae.</title>
        <authorList>
            <person name="Won M."/>
            <person name="Kim S.-J."/>
            <person name="Kwon S.-W."/>
        </authorList>
    </citation>
    <scope>NUCLEOTIDE SEQUENCE [LARGE SCALE GENOMIC DNA]</scope>
    <source>
        <strain evidence="2 3">CFWR-12</strain>
    </source>
</reference>
<accession>A0ABY4BUJ7</accession>
<name>A0ABY4BUJ7_9MICO</name>
<feature type="transmembrane region" description="Helical" evidence="1">
    <location>
        <begin position="655"/>
        <end position="674"/>
    </location>
</feature>
<keyword evidence="3" id="KW-1185">Reference proteome</keyword>
<feature type="transmembrane region" description="Helical" evidence="1">
    <location>
        <begin position="602"/>
        <end position="621"/>
    </location>
</feature>
<keyword evidence="1" id="KW-1133">Transmembrane helix</keyword>
<evidence type="ECO:0000256" key="1">
    <source>
        <dbReference type="SAM" id="Phobius"/>
    </source>
</evidence>
<evidence type="ECO:0000313" key="3">
    <source>
        <dbReference type="Proteomes" id="UP000832097"/>
    </source>
</evidence>
<dbReference type="EMBL" id="CP094528">
    <property type="protein sequence ID" value="UOE42877.1"/>
    <property type="molecule type" value="Genomic_DNA"/>
</dbReference>
<organism evidence="2 3">
    <name type="scientific">Agromyces larvae</name>
    <dbReference type="NCBI Taxonomy" id="2929802"/>
    <lineage>
        <taxon>Bacteria</taxon>
        <taxon>Bacillati</taxon>
        <taxon>Actinomycetota</taxon>
        <taxon>Actinomycetes</taxon>
        <taxon>Micrococcales</taxon>
        <taxon>Microbacteriaceae</taxon>
        <taxon>Agromyces</taxon>
    </lineage>
</organism>